<proteinExistence type="predicted"/>
<comment type="caution">
    <text evidence="3">The sequence shown here is derived from an EMBL/GenBank/DDBJ whole genome shotgun (WGS) entry which is preliminary data.</text>
</comment>
<dbReference type="Proteomes" id="UP001185984">
    <property type="component" value="Unassembled WGS sequence"/>
</dbReference>
<dbReference type="Pfam" id="PF09832">
    <property type="entry name" value="DUF2059"/>
    <property type="match status" value="1"/>
</dbReference>
<keyword evidence="1" id="KW-0732">Signal</keyword>
<feature type="chain" id="PRO_5045096660" evidence="1">
    <location>
        <begin position="21"/>
        <end position="184"/>
    </location>
</feature>
<gene>
    <name evidence="3" type="ORF">O0R41_11010</name>
</gene>
<protein>
    <submittedName>
        <fullName evidence="3">DUF2059 domain-containing protein</fullName>
    </submittedName>
</protein>
<evidence type="ECO:0000256" key="1">
    <source>
        <dbReference type="SAM" id="SignalP"/>
    </source>
</evidence>
<evidence type="ECO:0000313" key="4">
    <source>
        <dbReference type="Proteomes" id="UP001185984"/>
    </source>
</evidence>
<feature type="domain" description="DUF2059" evidence="2">
    <location>
        <begin position="104"/>
        <end position="157"/>
    </location>
</feature>
<evidence type="ECO:0000259" key="2">
    <source>
        <dbReference type="Pfam" id="PF09832"/>
    </source>
</evidence>
<sequence>MALATAILPAAGMAQTGAVAAAAAPDAGRYALAKEVVALIMPEDQREAMMQAMMTGVMANMRDGIRQMLAGQKLNDAQRAVIARFIDEQNKLSQDQAIAALPALLDAMAKAYARQFSTTELNDLKAFFTSASGQAYIRKSPTMMADPDIAAVQRQMMESSMKRLPADMTKMVEELKQAASADKK</sequence>
<reference evidence="4" key="1">
    <citation type="journal article" date="2022" name="J Environ Chem Eng">
        <title>Biodegradation of petroleum oil using a constructed nonpathogenic and heavy metal-tolerant bacterial consortium isolated from marine sponges.</title>
        <authorList>
            <person name="Dechsakulwatana C."/>
            <person name="Rungsihiranrut A."/>
            <person name="Muangchinda C."/>
            <person name="Ningthoujam R."/>
            <person name="Klankeo P."/>
            <person name="Pinyakong O."/>
        </authorList>
    </citation>
    <scope>NUCLEOTIDE SEQUENCE [LARGE SCALE GENOMIC DNA]</scope>
    <source>
        <strain evidence="4">MO2-4</strain>
    </source>
</reference>
<name>A0ABU3ZX76_9SPHN</name>
<organism evidence="3 4">
    <name type="scientific">Sphingobium naphthae</name>
    <dbReference type="NCBI Taxonomy" id="1886786"/>
    <lineage>
        <taxon>Bacteria</taxon>
        <taxon>Pseudomonadati</taxon>
        <taxon>Pseudomonadota</taxon>
        <taxon>Alphaproteobacteria</taxon>
        <taxon>Sphingomonadales</taxon>
        <taxon>Sphingomonadaceae</taxon>
        <taxon>Sphingobium</taxon>
    </lineage>
</organism>
<dbReference type="EMBL" id="JAPTHD010000003">
    <property type="protein sequence ID" value="MDV5824126.1"/>
    <property type="molecule type" value="Genomic_DNA"/>
</dbReference>
<evidence type="ECO:0000313" key="3">
    <source>
        <dbReference type="EMBL" id="MDV5824126.1"/>
    </source>
</evidence>
<feature type="signal peptide" evidence="1">
    <location>
        <begin position="1"/>
        <end position="20"/>
    </location>
</feature>
<accession>A0ABU3ZX76</accession>
<keyword evidence="4" id="KW-1185">Reference proteome</keyword>
<dbReference type="RefSeq" id="WP_317516915.1">
    <property type="nucleotide sequence ID" value="NZ_JAPTHD010000003.1"/>
</dbReference>
<dbReference type="InterPro" id="IPR018637">
    <property type="entry name" value="DUF2059"/>
</dbReference>